<name>A0ACD0NYD1_9BASI</name>
<dbReference type="Proteomes" id="UP000245626">
    <property type="component" value="Unassembled WGS sequence"/>
</dbReference>
<organism evidence="1 2">
    <name type="scientific">Violaceomyces palustris</name>
    <dbReference type="NCBI Taxonomy" id="1673888"/>
    <lineage>
        <taxon>Eukaryota</taxon>
        <taxon>Fungi</taxon>
        <taxon>Dikarya</taxon>
        <taxon>Basidiomycota</taxon>
        <taxon>Ustilaginomycotina</taxon>
        <taxon>Ustilaginomycetes</taxon>
        <taxon>Violaceomycetales</taxon>
        <taxon>Violaceomycetaceae</taxon>
        <taxon>Violaceomyces</taxon>
    </lineage>
</organism>
<evidence type="ECO:0000313" key="1">
    <source>
        <dbReference type="EMBL" id="PWN50745.1"/>
    </source>
</evidence>
<sequence length="698" mass="74516">MASIIPPKKPRKPGMPKLEIPSRPSTSPAAGSSHFLNPTLGQQKQEFQPAQRQPPALSTNAEISHSHHLSPQRSTSAAASTSAASYSSLSLSIPTYQDEAGYDDGNLGFPSTASTIYPDTVPYLTNVHTQNALTDDLRRAIGGLSLDTNHHHGGLPPPSSSSTITSSSSHLNDPLRVPRTSSDSLRLPAVGGRSSSSGYAAASSTSESLLPLGSSKQGDDVVNASKPLCSEACRSSSSSSSSPSSSSHQTQRRPSASSSASVSGGANDETDDLVLQGNLELLQRLGEGASGEVRKARHKPTGLLMAKKTISTSPNPSIHRQILRELSFNRTCHSDYIVRYYGAFLEDEDTSIAICMEYCEAGSLDAIYKKVKSRNGRTGEKVLGKIGECVLKGLGYLHERKIIHRDIKPSNILVTRQGQIKLCDFGVSGELINSVAGTFTGTSYYMAPERIKGLPYSITSDVWSLGLTILEVASNRFPFPPEGDPPLGPIDLLSYVVNMKVPELQDDERAGIKWGKALRDFIERCLEKEPSKRPGPNKMMSHPFIRKSETRQPQPDIAKFVADVWGWSSTACDHGEKGDALRQVCIGSGMEGGGGGGSSMGLGRLPSLRQAPKPVGIKVEAMSGVSSTTASIHRLTKTTDTPSASPSRGDTTATPLAQQQTSVAEDEKRVSKERTEEERVAAKMREADIGLVGSPTEG</sequence>
<proteinExistence type="predicted"/>
<reference evidence="1 2" key="1">
    <citation type="journal article" date="2018" name="Mol. Biol. Evol.">
        <title>Broad Genomic Sampling Reveals a Smut Pathogenic Ancestry of the Fungal Clade Ustilaginomycotina.</title>
        <authorList>
            <person name="Kijpornyongpan T."/>
            <person name="Mondo S.J."/>
            <person name="Barry K."/>
            <person name="Sandor L."/>
            <person name="Lee J."/>
            <person name="Lipzen A."/>
            <person name="Pangilinan J."/>
            <person name="LaButti K."/>
            <person name="Hainaut M."/>
            <person name="Henrissat B."/>
            <person name="Grigoriev I.V."/>
            <person name="Spatafora J.W."/>
            <person name="Aime M.C."/>
        </authorList>
    </citation>
    <scope>NUCLEOTIDE SEQUENCE [LARGE SCALE GENOMIC DNA]</scope>
    <source>
        <strain evidence="1 2">SA 807</strain>
    </source>
</reference>
<protein>
    <submittedName>
        <fullName evidence="1">Pkinase-domain-containing protein</fullName>
    </submittedName>
</protein>
<dbReference type="EMBL" id="KZ819901">
    <property type="protein sequence ID" value="PWN50745.1"/>
    <property type="molecule type" value="Genomic_DNA"/>
</dbReference>
<gene>
    <name evidence="1" type="ORF">IE53DRAFT_79550</name>
</gene>
<evidence type="ECO:0000313" key="2">
    <source>
        <dbReference type="Proteomes" id="UP000245626"/>
    </source>
</evidence>
<accession>A0ACD0NYD1</accession>
<keyword evidence="2" id="KW-1185">Reference proteome</keyword>